<evidence type="ECO:0000313" key="2">
    <source>
        <dbReference type="Proteomes" id="UP000617145"/>
    </source>
</evidence>
<dbReference type="Proteomes" id="UP000617145">
    <property type="component" value="Unassembled WGS sequence"/>
</dbReference>
<evidence type="ECO:0000313" key="1">
    <source>
        <dbReference type="EMBL" id="GGG77690.1"/>
    </source>
</evidence>
<keyword evidence="2" id="KW-1185">Reference proteome</keyword>
<reference evidence="1" key="2">
    <citation type="submission" date="2020-09" db="EMBL/GenBank/DDBJ databases">
        <authorList>
            <person name="Sun Q."/>
            <person name="Zhou Y."/>
        </authorList>
    </citation>
    <scope>NUCLEOTIDE SEQUENCE</scope>
    <source>
        <strain evidence="1">CGMCC 1.15762</strain>
    </source>
</reference>
<dbReference type="EMBL" id="BMJV01000005">
    <property type="protein sequence ID" value="GGG77690.1"/>
    <property type="molecule type" value="Genomic_DNA"/>
</dbReference>
<comment type="caution">
    <text evidence="1">The sequence shown here is derived from an EMBL/GenBank/DDBJ whole genome shotgun (WGS) entry which is preliminary data.</text>
</comment>
<gene>
    <name evidence="1" type="ORF">GCM10011415_28260</name>
</gene>
<name>A0A8J2ZLH4_9RHOB</name>
<dbReference type="AlphaFoldDB" id="A0A8J2ZLH4"/>
<reference evidence="1" key="1">
    <citation type="journal article" date="2014" name="Int. J. Syst. Evol. Microbiol.">
        <title>Complete genome sequence of Corynebacterium casei LMG S-19264T (=DSM 44701T), isolated from a smear-ripened cheese.</title>
        <authorList>
            <consortium name="US DOE Joint Genome Institute (JGI-PGF)"/>
            <person name="Walter F."/>
            <person name="Albersmeier A."/>
            <person name="Kalinowski J."/>
            <person name="Ruckert C."/>
        </authorList>
    </citation>
    <scope>NUCLEOTIDE SEQUENCE</scope>
    <source>
        <strain evidence="1">CGMCC 1.15762</strain>
    </source>
</reference>
<proteinExistence type="predicted"/>
<sequence length="66" mass="7257">MSFSSDLLGRQPIMRPIGRNLDGMRAPFRRAVREGKVIVGVPYASFTIQPSVASVSLPRAPWEESA</sequence>
<accession>A0A8J2ZLH4</accession>
<protein>
    <submittedName>
        <fullName evidence="1">Uncharacterized protein</fullName>
    </submittedName>
</protein>
<organism evidence="1 2">
    <name type="scientific">Salipiger pallidus</name>
    <dbReference type="NCBI Taxonomy" id="1775170"/>
    <lineage>
        <taxon>Bacteria</taxon>
        <taxon>Pseudomonadati</taxon>
        <taxon>Pseudomonadota</taxon>
        <taxon>Alphaproteobacteria</taxon>
        <taxon>Rhodobacterales</taxon>
        <taxon>Roseobacteraceae</taxon>
        <taxon>Salipiger</taxon>
    </lineage>
</organism>
<dbReference type="RefSeq" id="WP_188790861.1">
    <property type="nucleotide sequence ID" value="NZ_BMJV01000005.1"/>
</dbReference>